<feature type="non-terminal residue" evidence="2">
    <location>
        <position position="68"/>
    </location>
</feature>
<protein>
    <submittedName>
        <fullName evidence="2">Uncharacterized protein</fullName>
    </submittedName>
</protein>
<proteinExistence type="predicted"/>
<keyword evidence="1" id="KW-0472">Membrane</keyword>
<keyword evidence="1" id="KW-1133">Transmembrane helix</keyword>
<sequence length="68" mass="7242">MSNEGLRVLFSPSVVESGLLLALFVFSVLFSGVGVASAVLLALWLLSGVFSRGSVRGEARRHARESVH</sequence>
<feature type="transmembrane region" description="Helical" evidence="1">
    <location>
        <begin position="20"/>
        <end position="46"/>
    </location>
</feature>
<accession>S4PZD1</accession>
<evidence type="ECO:0000256" key="1">
    <source>
        <dbReference type="SAM" id="Phobius"/>
    </source>
</evidence>
<organism evidence="2">
    <name type="scientific">Pararge aegeria</name>
    <name type="common">speckled wood butterfly</name>
    <dbReference type="NCBI Taxonomy" id="116150"/>
    <lineage>
        <taxon>Eukaryota</taxon>
        <taxon>Metazoa</taxon>
        <taxon>Ecdysozoa</taxon>
        <taxon>Arthropoda</taxon>
        <taxon>Hexapoda</taxon>
        <taxon>Insecta</taxon>
        <taxon>Pterygota</taxon>
        <taxon>Neoptera</taxon>
        <taxon>Endopterygota</taxon>
        <taxon>Lepidoptera</taxon>
        <taxon>Glossata</taxon>
        <taxon>Ditrysia</taxon>
        <taxon>Papilionoidea</taxon>
        <taxon>Nymphalidae</taxon>
        <taxon>Satyrinae</taxon>
        <taxon>Satyrini</taxon>
        <taxon>Parargina</taxon>
        <taxon>Pararge</taxon>
    </lineage>
</organism>
<evidence type="ECO:0000313" key="2">
    <source>
        <dbReference type="EMBL" id="JAA90812.1"/>
    </source>
</evidence>
<dbReference type="AlphaFoldDB" id="S4PZD1"/>
<reference evidence="2" key="2">
    <citation type="submission" date="2013-05" db="EMBL/GenBank/DDBJ databases">
        <authorList>
            <person name="Carter J.-M."/>
            <person name="Baker S.C."/>
            <person name="Pink R."/>
            <person name="Carter D.R.F."/>
            <person name="Collins A."/>
            <person name="Tomlin J."/>
            <person name="Gibbs M."/>
            <person name="Breuker C.J."/>
        </authorList>
    </citation>
    <scope>NUCLEOTIDE SEQUENCE</scope>
    <source>
        <tissue evidence="2">Ovary</tissue>
    </source>
</reference>
<keyword evidence="1" id="KW-0812">Transmembrane</keyword>
<reference evidence="2" key="1">
    <citation type="journal article" date="2013" name="BMC Genomics">
        <title>Unscrambling butterfly oogenesis.</title>
        <authorList>
            <person name="Carter J.M."/>
            <person name="Baker S.C."/>
            <person name="Pink R."/>
            <person name="Carter D.R."/>
            <person name="Collins A."/>
            <person name="Tomlin J."/>
            <person name="Gibbs M."/>
            <person name="Breuker C.J."/>
        </authorList>
    </citation>
    <scope>NUCLEOTIDE SEQUENCE</scope>
    <source>
        <tissue evidence="2">Ovary</tissue>
    </source>
</reference>
<dbReference type="EMBL" id="GAIX01001748">
    <property type="protein sequence ID" value="JAA90812.1"/>
    <property type="molecule type" value="Transcribed_RNA"/>
</dbReference>
<name>S4PZD1_9NEOP</name>